<dbReference type="GO" id="GO:0046872">
    <property type="term" value="F:metal ion binding"/>
    <property type="evidence" value="ECO:0007669"/>
    <property type="project" value="UniProtKB-KW"/>
</dbReference>
<dbReference type="PANTHER" id="PTHR42978">
    <property type="entry name" value="QUORUM-QUENCHING LACTONASE YTNP-RELATED-RELATED"/>
    <property type="match status" value="1"/>
</dbReference>
<evidence type="ECO:0000256" key="1">
    <source>
        <dbReference type="ARBA" id="ARBA00001947"/>
    </source>
</evidence>
<dbReference type="EMBL" id="JNSL01000141">
    <property type="protein sequence ID" value="KGA14633.1"/>
    <property type="molecule type" value="Genomic_DNA"/>
</dbReference>
<evidence type="ECO:0000256" key="4">
    <source>
        <dbReference type="ARBA" id="ARBA00022801"/>
    </source>
</evidence>
<dbReference type="SMART" id="SM00849">
    <property type="entry name" value="Lactamase_B"/>
    <property type="match status" value="1"/>
</dbReference>
<keyword evidence="4" id="KW-0378">Hydrolase</keyword>
<dbReference type="GO" id="GO:0016787">
    <property type="term" value="F:hydrolase activity"/>
    <property type="evidence" value="ECO:0007669"/>
    <property type="project" value="UniProtKB-KW"/>
</dbReference>
<organism evidence="7">
    <name type="scientific">freshwater metagenome</name>
    <dbReference type="NCBI Taxonomy" id="449393"/>
    <lineage>
        <taxon>unclassified sequences</taxon>
        <taxon>metagenomes</taxon>
        <taxon>ecological metagenomes</taxon>
    </lineage>
</organism>
<proteinExistence type="inferred from homology"/>
<comment type="cofactor">
    <cofactor evidence="1">
        <name>Zn(2+)</name>
        <dbReference type="ChEBI" id="CHEBI:29105"/>
    </cofactor>
</comment>
<evidence type="ECO:0000256" key="3">
    <source>
        <dbReference type="ARBA" id="ARBA00022723"/>
    </source>
</evidence>
<dbReference type="AlphaFoldDB" id="A0A094S9H5"/>
<protein>
    <recommendedName>
        <fullName evidence="6">Metallo-beta-lactamase domain-containing protein</fullName>
    </recommendedName>
</protein>
<dbReference type="PANTHER" id="PTHR42978:SF2">
    <property type="entry name" value="102 KBASES UNSTABLE REGION: FROM 1 TO 119443"/>
    <property type="match status" value="1"/>
</dbReference>
<dbReference type="Gene3D" id="3.60.15.10">
    <property type="entry name" value="Ribonuclease Z/Hydroxyacylglutathione hydrolase-like"/>
    <property type="match status" value="1"/>
</dbReference>
<dbReference type="InterPro" id="IPR051013">
    <property type="entry name" value="MBL_superfamily_lactonases"/>
</dbReference>
<keyword evidence="5" id="KW-0862">Zinc</keyword>
<evidence type="ECO:0000256" key="2">
    <source>
        <dbReference type="ARBA" id="ARBA00007749"/>
    </source>
</evidence>
<gene>
    <name evidence="7" type="ORF">GM51_16795</name>
</gene>
<name>A0A094S9H5_9ZZZZ</name>
<evidence type="ECO:0000259" key="6">
    <source>
        <dbReference type="SMART" id="SM00849"/>
    </source>
</evidence>
<dbReference type="InterPro" id="IPR036866">
    <property type="entry name" value="RibonucZ/Hydroxyglut_hydro"/>
</dbReference>
<evidence type="ECO:0000256" key="5">
    <source>
        <dbReference type="ARBA" id="ARBA00022833"/>
    </source>
</evidence>
<accession>A0A094S9H5</accession>
<dbReference type="InterPro" id="IPR001279">
    <property type="entry name" value="Metallo-B-lactamas"/>
</dbReference>
<comment type="similarity">
    <text evidence="2">Belongs to the metallo-beta-lactamase superfamily.</text>
</comment>
<evidence type="ECO:0000313" key="7">
    <source>
        <dbReference type="EMBL" id="KGA14633.1"/>
    </source>
</evidence>
<dbReference type="Pfam" id="PF00753">
    <property type="entry name" value="Lactamase_B"/>
    <property type="match status" value="1"/>
</dbReference>
<feature type="domain" description="Metallo-beta-lactamase" evidence="6">
    <location>
        <begin position="61"/>
        <end position="243"/>
    </location>
</feature>
<reference evidence="7" key="1">
    <citation type="submission" date="2014-06" db="EMBL/GenBank/DDBJ databases">
        <title>Key roles for freshwater Actinobacteria revealed by deep metagenomic sequencing.</title>
        <authorList>
            <person name="Ghai R."/>
            <person name="Mizuno C.M."/>
            <person name="Picazo A."/>
            <person name="Camacho A."/>
            <person name="Rodriguez-Valera F."/>
        </authorList>
    </citation>
    <scope>NUCLEOTIDE SEQUENCE</scope>
</reference>
<sequence length="253" mass="27947">MPNQLDVVIQPIVVRFSIQEGEIIYHLAGSAEGQLDNMERLMGVDPNKVELFDSNLGYLPVSTTVLIRGEKNVLVDPGNYHTGFYGHLGLGLKKFGLSLEDIDVVIVTHCHHDHMASTFKLKNAQICIGEGELDFAASIYGRPGVNFQVGENRNFLEVPLNGILEIMDGVQVISTPGHTPGHVSVLVDTGMESILVTGDAIMTQREYEFGEHSIWYSGKQLEEVKKSRERIQLVKPSIVMPGHDRGFRPGSLI</sequence>
<dbReference type="SUPFAM" id="SSF56281">
    <property type="entry name" value="Metallo-hydrolase/oxidoreductase"/>
    <property type="match status" value="1"/>
</dbReference>
<comment type="caution">
    <text evidence="7">The sequence shown here is derived from an EMBL/GenBank/DDBJ whole genome shotgun (WGS) entry which is preliminary data.</text>
</comment>
<keyword evidence="3" id="KW-0479">Metal-binding</keyword>